<dbReference type="GeneID" id="58228244"/>
<dbReference type="Gene3D" id="3.40.190.10">
    <property type="entry name" value="Periplasmic binding protein-like II"/>
    <property type="match status" value="2"/>
</dbReference>
<dbReference type="Proteomes" id="UP000033664">
    <property type="component" value="Unassembled WGS sequence"/>
</dbReference>
<protein>
    <submittedName>
        <fullName evidence="2">Uncharacterized protein</fullName>
    </submittedName>
</protein>
<feature type="signal peptide" evidence="1">
    <location>
        <begin position="1"/>
        <end position="18"/>
    </location>
</feature>
<organism evidence="2 3">
    <name type="scientific">Pseudoalteromonas ruthenica</name>
    <dbReference type="NCBI Taxonomy" id="151081"/>
    <lineage>
        <taxon>Bacteria</taxon>
        <taxon>Pseudomonadati</taxon>
        <taxon>Pseudomonadota</taxon>
        <taxon>Gammaproteobacteria</taxon>
        <taxon>Alteromonadales</taxon>
        <taxon>Pseudoalteromonadaceae</taxon>
        <taxon>Pseudoalteromonas</taxon>
    </lineage>
</organism>
<keyword evidence="1" id="KW-0732">Signal</keyword>
<sequence length="252" mass="28971">MRFIVGLFVLVSTLSVSAHELKGSLPDHYPPYSIVGDTTKGIIPDLLVALNSFSDHAYKAQPNTTRRSLKLLHEGQIHYRFDSERWVTNASDYYWSDAIVEVNDVLVYPASGPAINDIKQLQRLANDRQKPLRIGTRFDYHYPTLMPLLNNGNMVRDNFYSEINMLKALADKEHGQLSAVVIAEHVYDYLLRSRPELVGELVKSNRPIDTALYQFQFPKTDNGRINMLYTNRLLDKLRRNGELEKIVNNYTQ</sequence>
<dbReference type="PATRIC" id="fig|151081.8.peg.2828"/>
<gene>
    <name evidence="2" type="ORF">TW72_07070</name>
</gene>
<comment type="caution">
    <text evidence="2">The sequence shown here is derived from an EMBL/GenBank/DDBJ whole genome shotgun (WGS) entry which is preliminary data.</text>
</comment>
<dbReference type="SUPFAM" id="SSF53850">
    <property type="entry name" value="Periplasmic binding protein-like II"/>
    <property type="match status" value="1"/>
</dbReference>
<feature type="chain" id="PRO_5002474244" evidence="1">
    <location>
        <begin position="19"/>
        <end position="252"/>
    </location>
</feature>
<reference evidence="2 3" key="1">
    <citation type="journal article" date="2015" name="BMC Genomics">
        <title>Genome mining reveals unlocked bioactive potential of marine Gram-negative bacteria.</title>
        <authorList>
            <person name="Machado H."/>
            <person name="Sonnenschein E.C."/>
            <person name="Melchiorsen J."/>
            <person name="Gram L."/>
        </authorList>
    </citation>
    <scope>NUCLEOTIDE SEQUENCE [LARGE SCALE GENOMIC DNA]</scope>
    <source>
        <strain evidence="2 3">S3137</strain>
    </source>
</reference>
<evidence type="ECO:0000313" key="3">
    <source>
        <dbReference type="Proteomes" id="UP000033664"/>
    </source>
</evidence>
<keyword evidence="3" id="KW-1185">Reference proteome</keyword>
<proteinExistence type="predicted"/>
<dbReference type="eggNOG" id="COG0834">
    <property type="taxonomic scope" value="Bacteria"/>
</dbReference>
<evidence type="ECO:0000313" key="2">
    <source>
        <dbReference type="EMBL" id="KJZ00442.1"/>
    </source>
</evidence>
<dbReference type="AlphaFoldDB" id="A0A0F4PJG7"/>
<dbReference type="OrthoDB" id="8771774at2"/>
<evidence type="ECO:0000256" key="1">
    <source>
        <dbReference type="SAM" id="SignalP"/>
    </source>
</evidence>
<accession>A0A0F4PJG7</accession>
<dbReference type="EMBL" id="JXXZ01000006">
    <property type="protein sequence ID" value="KJZ00442.1"/>
    <property type="molecule type" value="Genomic_DNA"/>
</dbReference>
<dbReference type="RefSeq" id="WP_045979996.1">
    <property type="nucleotide sequence ID" value="NZ_JXXY01000015.1"/>
</dbReference>
<name>A0A0F4PJG7_9GAMM</name>